<keyword evidence="3 5" id="KW-1133">Transmembrane helix</keyword>
<keyword evidence="2 5" id="KW-0812">Transmembrane</keyword>
<comment type="subcellular location">
    <subcellularLocation>
        <location evidence="1">Membrane</location>
        <topology evidence="1">Multi-pass membrane protein</topology>
    </subcellularLocation>
</comment>
<organism evidence="7 8">
    <name type="scientific">Anaerofustis stercorihominis</name>
    <dbReference type="NCBI Taxonomy" id="214853"/>
    <lineage>
        <taxon>Bacteria</taxon>
        <taxon>Bacillati</taxon>
        <taxon>Bacillota</taxon>
        <taxon>Clostridia</taxon>
        <taxon>Eubacteriales</taxon>
        <taxon>Eubacteriaceae</taxon>
        <taxon>Anaerofustis</taxon>
    </lineage>
</organism>
<dbReference type="Proteomes" id="UP000261212">
    <property type="component" value="Unassembled WGS sequence"/>
</dbReference>
<dbReference type="EMBL" id="QUSM01000002">
    <property type="protein sequence ID" value="RGD74889.1"/>
    <property type="molecule type" value="Genomic_DNA"/>
</dbReference>
<dbReference type="Pfam" id="PF12698">
    <property type="entry name" value="ABC2_membrane_3"/>
    <property type="match status" value="1"/>
</dbReference>
<dbReference type="AlphaFoldDB" id="A0A3E3E137"/>
<feature type="transmembrane region" description="Helical" evidence="5">
    <location>
        <begin position="122"/>
        <end position="147"/>
    </location>
</feature>
<gene>
    <name evidence="7" type="ORF">DW687_00755</name>
</gene>
<evidence type="ECO:0000256" key="1">
    <source>
        <dbReference type="ARBA" id="ARBA00004141"/>
    </source>
</evidence>
<dbReference type="InterPro" id="IPR013525">
    <property type="entry name" value="ABC2_TM"/>
</dbReference>
<dbReference type="RefSeq" id="WP_007050530.1">
    <property type="nucleotide sequence ID" value="NZ_CABKNJ010000001.1"/>
</dbReference>
<evidence type="ECO:0000259" key="6">
    <source>
        <dbReference type="Pfam" id="PF12698"/>
    </source>
</evidence>
<feature type="transmembrane region" description="Helical" evidence="5">
    <location>
        <begin position="93"/>
        <end position="116"/>
    </location>
</feature>
<comment type="caution">
    <text evidence="7">The sequence shown here is derived from an EMBL/GenBank/DDBJ whole genome shotgun (WGS) entry which is preliminary data.</text>
</comment>
<name>A0A3E3E137_9FIRM</name>
<evidence type="ECO:0000256" key="3">
    <source>
        <dbReference type="ARBA" id="ARBA00022989"/>
    </source>
</evidence>
<evidence type="ECO:0000256" key="4">
    <source>
        <dbReference type="ARBA" id="ARBA00023136"/>
    </source>
</evidence>
<evidence type="ECO:0000256" key="5">
    <source>
        <dbReference type="SAM" id="Phobius"/>
    </source>
</evidence>
<dbReference type="GeneID" id="98000821"/>
<evidence type="ECO:0000256" key="2">
    <source>
        <dbReference type="ARBA" id="ARBA00022692"/>
    </source>
</evidence>
<dbReference type="GO" id="GO:0140359">
    <property type="term" value="F:ABC-type transporter activity"/>
    <property type="evidence" value="ECO:0007669"/>
    <property type="project" value="InterPro"/>
</dbReference>
<evidence type="ECO:0000313" key="8">
    <source>
        <dbReference type="Proteomes" id="UP000261212"/>
    </source>
</evidence>
<feature type="transmembrane region" description="Helical" evidence="5">
    <location>
        <begin position="204"/>
        <end position="226"/>
    </location>
</feature>
<keyword evidence="4 5" id="KW-0472">Membrane</keyword>
<proteinExistence type="predicted"/>
<dbReference type="GO" id="GO:0016020">
    <property type="term" value="C:membrane"/>
    <property type="evidence" value="ECO:0007669"/>
    <property type="project" value="UniProtKB-SubCell"/>
</dbReference>
<feature type="domain" description="ABC-2 type transporter transmembrane" evidence="6">
    <location>
        <begin position="54"/>
        <end position="222"/>
    </location>
</feature>
<feature type="transmembrane region" description="Helical" evidence="5">
    <location>
        <begin position="52"/>
        <end position="72"/>
    </location>
</feature>
<feature type="transmembrane region" description="Helical" evidence="5">
    <location>
        <begin position="154"/>
        <end position="172"/>
    </location>
</feature>
<feature type="transmembrane region" description="Helical" evidence="5">
    <location>
        <begin position="21"/>
        <end position="40"/>
    </location>
</feature>
<sequence length="233" mass="25432">MSTSLRKIKAIFVKEIKDALRSNRIVFLFLLFPVFGYLITAMMKGDAGTNPLIFLTMHISMIPLMITAALIAEEKDKQTLRVLILSNVKPLQYLLGVGSFVFVLNIVTSCLFLPLLNLQLVYIPQFLLVVMLGILCSTILGAIIGVIVKSGSNVAAASTPITILFALVPLIASGTGSGFLSTIAMGLYSGQLMTIIFDIANNFTFLRISIMMVNLVVLATVFVFVYNQKKLSD</sequence>
<evidence type="ECO:0000313" key="7">
    <source>
        <dbReference type="EMBL" id="RGD74889.1"/>
    </source>
</evidence>
<reference evidence="7 8" key="1">
    <citation type="submission" date="2018-08" db="EMBL/GenBank/DDBJ databases">
        <title>A genome reference for cultivated species of the human gut microbiota.</title>
        <authorList>
            <person name="Zou Y."/>
            <person name="Xue W."/>
            <person name="Luo G."/>
        </authorList>
    </citation>
    <scope>NUCLEOTIDE SEQUENCE [LARGE SCALE GENOMIC DNA]</scope>
    <source>
        <strain evidence="7 8">AM25-6</strain>
    </source>
</reference>
<protein>
    <recommendedName>
        <fullName evidence="6">ABC-2 type transporter transmembrane domain-containing protein</fullName>
    </recommendedName>
</protein>
<accession>A0A3E3E137</accession>